<dbReference type="FunFam" id="3.30.40.10:FF:000376">
    <property type="entry name" value="Putative E3 ubiquitin-protein ligase RHB1A"/>
    <property type="match status" value="1"/>
</dbReference>
<dbReference type="Pfam" id="PF13639">
    <property type="entry name" value="zf-RING_2"/>
    <property type="match status" value="1"/>
</dbReference>
<protein>
    <recommendedName>
        <fullName evidence="2">RING-type E3 ubiquitin transferase</fullName>
        <ecNumber evidence="2">2.3.2.27</ecNumber>
    </recommendedName>
</protein>
<dbReference type="CDD" id="cd23116">
    <property type="entry name" value="RING-H2_AIRP1-like"/>
    <property type="match status" value="1"/>
</dbReference>
<evidence type="ECO:0000256" key="1">
    <source>
        <dbReference type="ARBA" id="ARBA00000900"/>
    </source>
</evidence>
<evidence type="ECO:0000313" key="11">
    <source>
        <dbReference type="Proteomes" id="UP000886885"/>
    </source>
</evidence>
<evidence type="ECO:0000256" key="5">
    <source>
        <dbReference type="ARBA" id="ARBA00022771"/>
    </source>
</evidence>
<dbReference type="GO" id="GO:0005829">
    <property type="term" value="C:cytosol"/>
    <property type="evidence" value="ECO:0007669"/>
    <property type="project" value="TreeGrafter"/>
</dbReference>
<dbReference type="AlphaFoldDB" id="A0A8X8AF72"/>
<organism evidence="10 11">
    <name type="scientific">Populus tomentosa</name>
    <name type="common">Chinese white poplar</name>
    <dbReference type="NCBI Taxonomy" id="118781"/>
    <lineage>
        <taxon>Eukaryota</taxon>
        <taxon>Viridiplantae</taxon>
        <taxon>Streptophyta</taxon>
        <taxon>Embryophyta</taxon>
        <taxon>Tracheophyta</taxon>
        <taxon>Spermatophyta</taxon>
        <taxon>Magnoliopsida</taxon>
        <taxon>eudicotyledons</taxon>
        <taxon>Gunneridae</taxon>
        <taxon>Pentapetalae</taxon>
        <taxon>rosids</taxon>
        <taxon>fabids</taxon>
        <taxon>Malpighiales</taxon>
        <taxon>Salicaceae</taxon>
        <taxon>Saliceae</taxon>
        <taxon>Populus</taxon>
    </lineage>
</organism>
<evidence type="ECO:0000259" key="9">
    <source>
        <dbReference type="PROSITE" id="PS50089"/>
    </source>
</evidence>
<feature type="domain" description="RING-type" evidence="9">
    <location>
        <begin position="207"/>
        <end position="248"/>
    </location>
</feature>
<comment type="caution">
    <text evidence="10">The sequence shown here is derived from an EMBL/GenBank/DDBJ whole genome shotgun (WGS) entry which is preliminary data.</text>
</comment>
<dbReference type="SMART" id="SM00184">
    <property type="entry name" value="RING"/>
    <property type="match status" value="1"/>
</dbReference>
<dbReference type="EC" id="2.3.2.27" evidence="2"/>
<evidence type="ECO:0000256" key="2">
    <source>
        <dbReference type="ARBA" id="ARBA00012483"/>
    </source>
</evidence>
<dbReference type="InterPro" id="IPR001841">
    <property type="entry name" value="Znf_RING"/>
</dbReference>
<dbReference type="PANTHER" id="PTHR46463">
    <property type="entry name" value="ZINC FINGER, RING/FYVE/PHD-TYPE"/>
    <property type="match status" value="1"/>
</dbReference>
<evidence type="ECO:0000256" key="7">
    <source>
        <dbReference type="ARBA" id="ARBA00022833"/>
    </source>
</evidence>
<evidence type="ECO:0000313" key="10">
    <source>
        <dbReference type="EMBL" id="KAG6788303.1"/>
    </source>
</evidence>
<evidence type="ECO:0000256" key="3">
    <source>
        <dbReference type="ARBA" id="ARBA00022679"/>
    </source>
</evidence>
<dbReference type="PROSITE" id="PS50089">
    <property type="entry name" value="ZF_RING_2"/>
    <property type="match status" value="1"/>
</dbReference>
<keyword evidence="6" id="KW-0833">Ubl conjugation pathway</keyword>
<reference evidence="10" key="1">
    <citation type="journal article" date="2020" name="bioRxiv">
        <title>Hybrid origin of Populus tomentosa Carr. identified through genome sequencing and phylogenomic analysis.</title>
        <authorList>
            <person name="An X."/>
            <person name="Gao K."/>
            <person name="Chen Z."/>
            <person name="Li J."/>
            <person name="Yang X."/>
            <person name="Yang X."/>
            <person name="Zhou J."/>
            <person name="Guo T."/>
            <person name="Zhao T."/>
            <person name="Huang S."/>
            <person name="Miao D."/>
            <person name="Khan W.U."/>
            <person name="Rao P."/>
            <person name="Ye M."/>
            <person name="Lei B."/>
            <person name="Liao W."/>
            <person name="Wang J."/>
            <person name="Ji L."/>
            <person name="Li Y."/>
            <person name="Guo B."/>
            <person name="Mustafa N.S."/>
            <person name="Li S."/>
            <person name="Yun Q."/>
            <person name="Keller S.R."/>
            <person name="Mao J."/>
            <person name="Zhang R."/>
            <person name="Strauss S.H."/>
        </authorList>
    </citation>
    <scope>NUCLEOTIDE SEQUENCE</scope>
    <source>
        <strain evidence="10">GM15</strain>
        <tissue evidence="10">Leaf</tissue>
    </source>
</reference>
<dbReference type="PANTHER" id="PTHR46463:SF44">
    <property type="entry name" value="RING_U-BOX SUPERFAMILY PROTEIN"/>
    <property type="match status" value="1"/>
</dbReference>
<gene>
    <name evidence="10" type="ORF">POTOM_004366</name>
</gene>
<keyword evidence="7" id="KW-0862">Zinc</keyword>
<accession>A0A8X8AF72</accession>
<keyword evidence="4" id="KW-0479">Metal-binding</keyword>
<comment type="catalytic activity">
    <reaction evidence="1">
        <text>S-ubiquitinyl-[E2 ubiquitin-conjugating enzyme]-L-cysteine + [acceptor protein]-L-lysine = [E2 ubiquitin-conjugating enzyme]-L-cysteine + N(6)-ubiquitinyl-[acceptor protein]-L-lysine.</text>
        <dbReference type="EC" id="2.3.2.27"/>
    </reaction>
</comment>
<dbReference type="OrthoDB" id="8062037at2759"/>
<dbReference type="GO" id="GO:0008270">
    <property type="term" value="F:zinc ion binding"/>
    <property type="evidence" value="ECO:0007669"/>
    <property type="project" value="UniProtKB-KW"/>
</dbReference>
<dbReference type="EMBL" id="JAAWWB010000002">
    <property type="protein sequence ID" value="KAG6788303.1"/>
    <property type="molecule type" value="Genomic_DNA"/>
</dbReference>
<keyword evidence="5 8" id="KW-0863">Zinc-finger</keyword>
<sequence length="258" mass="28397">MLIVEIRVDDRRIKREEANDDGGEAVEEITRASSSTNSGRRRKKDYMGGCCCCSSKGAAQSNSARPYYYYPRAPAEHVPLSSHHAAGSALSTGLLVDTNLDTSVPDAYRPPPAPMPFDVAVGHLETPHRSRETCGDKNDGALQTTNSAAGQEITGLNTRETSAECEDVKELDCKAQINSELDAVKELEIELSKSVEPLVSATEEEDCPICLEEYDLENPKLITKCEHHFHLSCILEWMERSESCPVCDKEVIIDPPID</sequence>
<dbReference type="GO" id="GO:0061630">
    <property type="term" value="F:ubiquitin protein ligase activity"/>
    <property type="evidence" value="ECO:0007669"/>
    <property type="project" value="UniProtKB-EC"/>
</dbReference>
<evidence type="ECO:0000256" key="8">
    <source>
        <dbReference type="PROSITE-ProRule" id="PRU00175"/>
    </source>
</evidence>
<keyword evidence="3" id="KW-0808">Transferase</keyword>
<name>A0A8X8AF72_POPTO</name>
<evidence type="ECO:0000256" key="6">
    <source>
        <dbReference type="ARBA" id="ARBA00022786"/>
    </source>
</evidence>
<dbReference type="Proteomes" id="UP000886885">
    <property type="component" value="Chromosome 1D"/>
</dbReference>
<proteinExistence type="predicted"/>
<evidence type="ECO:0000256" key="4">
    <source>
        <dbReference type="ARBA" id="ARBA00022723"/>
    </source>
</evidence>
<keyword evidence="11" id="KW-1185">Reference proteome</keyword>